<evidence type="ECO:0000256" key="1">
    <source>
        <dbReference type="ARBA" id="ARBA00006987"/>
    </source>
</evidence>
<dbReference type="InterPro" id="IPR042100">
    <property type="entry name" value="Bug_dom1"/>
</dbReference>
<sequence>MKDASYLINLLTKKVVLILCMTSFIAVAQNFPEKPLRVIVGPGPDSLARITGEKIAEDWGQAVVVEAKPAAGGIVAGDSVAKSSPDGYTLLLSTGSFTINSVLQPKMPYDFQNDLAPVSLLATLPFVLVVNASSPIKSLKELIASAKTQPGKLNYASSGSGTPAHLAGEMLKQMAGIDILHIPYKSAAAGVTDLLGGQVNFMFVPAPSALPFIKSNQLKALAVSSPKRYSVLPELPTVAEEGYPSFAIVGWNGIHVPAKTPKNIIEKLNKEFVKVMHQKEVQVKAIAAGFEPMGSSVEEFSQFVKSDISRSSEVIKTGNIQPF</sequence>
<dbReference type="RefSeq" id="WP_084283012.1">
    <property type="nucleotide sequence ID" value="NZ_FWXJ01000004.1"/>
</dbReference>
<protein>
    <submittedName>
        <fullName evidence="2">Tripartite-type tricarboxylate transporter, receptor component TctC</fullName>
    </submittedName>
</protein>
<keyword evidence="3" id="KW-1185">Reference proteome</keyword>
<name>A0A1W1YZM2_9BURK</name>
<dbReference type="PIRSF" id="PIRSF017082">
    <property type="entry name" value="YflP"/>
    <property type="match status" value="1"/>
</dbReference>
<dbReference type="EMBL" id="FWXJ01000004">
    <property type="protein sequence ID" value="SMC41532.1"/>
    <property type="molecule type" value="Genomic_DNA"/>
</dbReference>
<reference evidence="2 3" key="1">
    <citation type="submission" date="2017-04" db="EMBL/GenBank/DDBJ databases">
        <authorList>
            <person name="Afonso C.L."/>
            <person name="Miller P.J."/>
            <person name="Scott M.A."/>
            <person name="Spackman E."/>
            <person name="Goraichik I."/>
            <person name="Dimitrov K.M."/>
            <person name="Suarez D.L."/>
            <person name="Swayne D.E."/>
        </authorList>
    </citation>
    <scope>NUCLEOTIDE SEQUENCE [LARGE SCALE GENOMIC DNA]</scope>
    <source>
        <strain evidence="2 3">VK13</strain>
    </source>
</reference>
<dbReference type="Pfam" id="PF03401">
    <property type="entry name" value="TctC"/>
    <property type="match status" value="1"/>
</dbReference>
<gene>
    <name evidence="2" type="ORF">SAMN06296008_10435</name>
</gene>
<evidence type="ECO:0000313" key="2">
    <source>
        <dbReference type="EMBL" id="SMC41532.1"/>
    </source>
</evidence>
<evidence type="ECO:0000313" key="3">
    <source>
        <dbReference type="Proteomes" id="UP000192708"/>
    </source>
</evidence>
<keyword evidence="2" id="KW-0675">Receptor</keyword>
<organism evidence="2 3">
    <name type="scientific">Polynucleobacter kasalickyi</name>
    <dbReference type="NCBI Taxonomy" id="1938817"/>
    <lineage>
        <taxon>Bacteria</taxon>
        <taxon>Pseudomonadati</taxon>
        <taxon>Pseudomonadota</taxon>
        <taxon>Betaproteobacteria</taxon>
        <taxon>Burkholderiales</taxon>
        <taxon>Burkholderiaceae</taxon>
        <taxon>Polynucleobacter</taxon>
    </lineage>
</organism>
<dbReference type="Gene3D" id="3.40.190.10">
    <property type="entry name" value="Periplasmic binding protein-like II"/>
    <property type="match status" value="1"/>
</dbReference>
<dbReference type="PANTHER" id="PTHR42928">
    <property type="entry name" value="TRICARBOXYLATE-BINDING PROTEIN"/>
    <property type="match status" value="1"/>
</dbReference>
<proteinExistence type="inferred from homology"/>
<comment type="similarity">
    <text evidence="1">Belongs to the UPF0065 (bug) family.</text>
</comment>
<dbReference type="InterPro" id="IPR005064">
    <property type="entry name" value="BUG"/>
</dbReference>
<dbReference type="STRING" id="1938817.SAMN06296008_10435"/>
<dbReference type="AlphaFoldDB" id="A0A1W1YZM2"/>
<dbReference type="SUPFAM" id="SSF53850">
    <property type="entry name" value="Periplasmic binding protein-like II"/>
    <property type="match status" value="1"/>
</dbReference>
<accession>A0A1W1YZM2</accession>
<dbReference type="Gene3D" id="3.40.190.150">
    <property type="entry name" value="Bordetella uptake gene, domain 1"/>
    <property type="match status" value="1"/>
</dbReference>
<dbReference type="Proteomes" id="UP000192708">
    <property type="component" value="Unassembled WGS sequence"/>
</dbReference>
<dbReference type="OrthoDB" id="8678477at2"/>
<dbReference type="CDD" id="cd13578">
    <property type="entry name" value="PBP2_Bug27"/>
    <property type="match status" value="1"/>
</dbReference>
<dbReference type="PANTHER" id="PTHR42928:SF5">
    <property type="entry name" value="BLR1237 PROTEIN"/>
    <property type="match status" value="1"/>
</dbReference>